<proteinExistence type="predicted"/>
<evidence type="ECO:0000313" key="1">
    <source>
        <dbReference type="Proteomes" id="UP000192223"/>
    </source>
</evidence>
<dbReference type="OrthoDB" id="5847109at2759"/>
<dbReference type="RefSeq" id="XP_025835942.1">
    <property type="nucleotide sequence ID" value="XM_025980157.1"/>
</dbReference>
<dbReference type="GeneID" id="108738597"/>
<dbReference type="InterPro" id="IPR019338">
    <property type="entry name" value="Ribosomal_bL35m"/>
</dbReference>
<name>A0A7F5RIW0_AGRPL</name>
<organism evidence="1 2">
    <name type="scientific">Agrilus planipennis</name>
    <name type="common">Emerald ash borer</name>
    <name type="synonym">Agrilus marcopoli</name>
    <dbReference type="NCBI Taxonomy" id="224129"/>
    <lineage>
        <taxon>Eukaryota</taxon>
        <taxon>Metazoa</taxon>
        <taxon>Ecdysozoa</taxon>
        <taxon>Arthropoda</taxon>
        <taxon>Hexapoda</taxon>
        <taxon>Insecta</taxon>
        <taxon>Pterygota</taxon>
        <taxon>Neoptera</taxon>
        <taxon>Endopterygota</taxon>
        <taxon>Coleoptera</taxon>
        <taxon>Polyphaga</taxon>
        <taxon>Elateriformia</taxon>
        <taxon>Buprestoidea</taxon>
        <taxon>Buprestidae</taxon>
        <taxon>Agrilinae</taxon>
        <taxon>Agrilus</taxon>
    </lineage>
</organism>
<dbReference type="GO" id="GO:1990904">
    <property type="term" value="C:ribonucleoprotein complex"/>
    <property type="evidence" value="ECO:0007669"/>
    <property type="project" value="UniProtKB-KW"/>
</dbReference>
<gene>
    <name evidence="2" type="primary">LOC108738597</name>
</gene>
<dbReference type="PANTHER" id="PTHR15909">
    <property type="entry name" value="39S RIBOSOMAL PROTEIN L35, MITOCHONDRIAL"/>
    <property type="match status" value="1"/>
</dbReference>
<dbReference type="InterPro" id="IPR037229">
    <property type="entry name" value="Ribosomal_bL35_sf"/>
</dbReference>
<dbReference type="InParanoid" id="A0A7F5RIW0"/>
<protein>
    <submittedName>
        <fullName evidence="2">Uncharacterized protein LOC108738597</fullName>
    </submittedName>
</protein>
<dbReference type="AlphaFoldDB" id="A0A7F5RIW0"/>
<dbReference type="GO" id="GO:0005739">
    <property type="term" value="C:mitochondrion"/>
    <property type="evidence" value="ECO:0007669"/>
    <property type="project" value="UniProtKB-SubCell"/>
</dbReference>
<dbReference type="GO" id="GO:0005840">
    <property type="term" value="C:ribosome"/>
    <property type="evidence" value="ECO:0007669"/>
    <property type="project" value="UniProtKB-KW"/>
</dbReference>
<keyword evidence="1" id="KW-1185">Reference proteome</keyword>
<dbReference type="PANTHER" id="PTHR15909:SF0">
    <property type="entry name" value="LARGE RIBOSOMAL SUBUNIT PROTEIN BL35M"/>
    <property type="match status" value="1"/>
</dbReference>
<dbReference type="CTD" id="51318"/>
<evidence type="ECO:0000313" key="2">
    <source>
        <dbReference type="RefSeq" id="XP_025835942.1"/>
    </source>
</evidence>
<accession>A0A7F5RIW0</accession>
<reference evidence="2" key="1">
    <citation type="submission" date="2025-08" db="UniProtKB">
        <authorList>
            <consortium name="RefSeq"/>
        </authorList>
    </citation>
    <scope>IDENTIFICATION</scope>
    <source>
        <tissue evidence="2">Entire body</tissue>
    </source>
</reference>
<dbReference type="Proteomes" id="UP000192223">
    <property type="component" value="Unplaced"/>
</dbReference>
<dbReference type="SUPFAM" id="SSF143034">
    <property type="entry name" value="L35p-like"/>
    <property type="match status" value="1"/>
</dbReference>
<dbReference type="KEGG" id="apln:108738597"/>
<sequence length="207" mass="24049">MHQIFSKTLFNGLKRFYSSSYPLVKNELSKFVPAPVTLVRSFSSVFQPSQYVPVSHNLLQNPKVKCLTNNIQTRSVIKFSMMKGKRKSVKDIPYRFYRLRWGIWIRTIAGRHKHLWKKSGRRKKRYMPKAWIVKRKEDTGASWHQTLEQGTLPLGYRSELRRPTRLQGLGMKNAMGVTVDATAGQDIQTLGNDTRPDKRPIKSVLFL</sequence>